<evidence type="ECO:0000313" key="3">
    <source>
        <dbReference type="EMBL" id="KNZ41828.1"/>
    </source>
</evidence>
<dbReference type="Pfam" id="PF00571">
    <property type="entry name" value="CBS"/>
    <property type="match status" value="1"/>
</dbReference>
<feature type="domain" description="EAL" evidence="1">
    <location>
        <begin position="1"/>
        <end position="255"/>
    </location>
</feature>
<evidence type="ECO:0000259" key="2">
    <source>
        <dbReference type="PROSITE" id="PS50887"/>
    </source>
</evidence>
<dbReference type="STRING" id="52689.AKG39_09380"/>
<accession>A0A0L6U003</accession>
<dbReference type="Pfam" id="PF00990">
    <property type="entry name" value="GGDEF"/>
    <property type="match status" value="1"/>
</dbReference>
<dbReference type="NCBIfam" id="TIGR00254">
    <property type="entry name" value="GGDEF"/>
    <property type="match status" value="1"/>
</dbReference>
<evidence type="ECO:0000259" key="1">
    <source>
        <dbReference type="PROSITE" id="PS50883"/>
    </source>
</evidence>
<keyword evidence="4" id="KW-1185">Reference proteome</keyword>
<dbReference type="OrthoDB" id="9813903at2"/>
<dbReference type="PATRIC" id="fig|52689.4.peg.1083"/>
<dbReference type="Gene3D" id="3.10.580.10">
    <property type="entry name" value="CBS-domain"/>
    <property type="match status" value="1"/>
</dbReference>
<dbReference type="GO" id="GO:0071111">
    <property type="term" value="F:cyclic-guanylate-specific phosphodiesterase activity"/>
    <property type="evidence" value="ECO:0007669"/>
    <property type="project" value="InterPro"/>
</dbReference>
<protein>
    <submittedName>
        <fullName evidence="3">Diguanylate cyclase</fullName>
    </submittedName>
</protein>
<dbReference type="SMART" id="SM00267">
    <property type="entry name" value="GGDEF"/>
    <property type="match status" value="1"/>
</dbReference>
<dbReference type="PROSITE" id="PS50887">
    <property type="entry name" value="GGDEF"/>
    <property type="match status" value="1"/>
</dbReference>
<dbReference type="Pfam" id="PF00563">
    <property type="entry name" value="EAL"/>
    <property type="match status" value="1"/>
</dbReference>
<dbReference type="InterPro" id="IPR035919">
    <property type="entry name" value="EAL_sf"/>
</dbReference>
<dbReference type="EMBL" id="LGYO01000022">
    <property type="protein sequence ID" value="KNZ41828.1"/>
    <property type="molecule type" value="Genomic_DNA"/>
</dbReference>
<name>A0A0L6U003_9FIRM</name>
<dbReference type="InterPro" id="IPR029787">
    <property type="entry name" value="Nucleotide_cyclase"/>
</dbReference>
<dbReference type="AlphaFoldDB" id="A0A0L6U003"/>
<reference evidence="4" key="1">
    <citation type="submission" date="2015-07" db="EMBL/GenBank/DDBJ databases">
        <title>Draft genome sequence of Acetobacterium bakii DSM 8293, a potential psychrophilic chemical producer through syngas fermentation.</title>
        <authorList>
            <person name="Song Y."/>
            <person name="Hwang S."/>
            <person name="Cho B.-K."/>
        </authorList>
    </citation>
    <scope>NUCLEOTIDE SEQUENCE [LARGE SCALE GENOMIC DNA]</scope>
    <source>
        <strain evidence="4">DSM 8239</strain>
    </source>
</reference>
<dbReference type="InterPro" id="IPR000160">
    <property type="entry name" value="GGDEF_dom"/>
</dbReference>
<dbReference type="PROSITE" id="PS50883">
    <property type="entry name" value="EAL"/>
    <property type="match status" value="1"/>
</dbReference>
<sequence>MREETKEALDIIIKNKQIRTVFQPIVSLRDGYVLGHEALSRITGESKIENPEMLFNLAGEYNKLWDLELLCRTTALEAAFKFMVPPYNKKLFINVNPNTMHDDAFRKGFTKDFLRQYHISPKNIIFEITEKNVISDMAGFRATVDHYKSQDYEIAIDDAGAGYSGLNLISDISPSYIKLDMNLIRGINTDNLKFALVKGMVELSKVSNIQLIAEGIETYDELDTLVNLGVQYGQGFFIQKPHSMVQEIREAVLQDLKKLNKKKNHTSQSSSSKIYIANLCAPTRIISATEMTQDIYDVFKKNPSCFGVCVVENEMPVGIVTQEKLALKLSGHFGFVLYQNKPISEVMDRNFLSVDYKTPISIVSAMAMARSYDKLYDFIIITENEKCVGAVTIKSLLEKTTEIEISAAKHLNPLSGLPGNLLIEQNLSHCVSLCPNYSVAYLDIDNFKAYNDVYGFANGDLIIKLLADILCCGFCEEDFIGHVGGDDFVVMLEEHVTQEYFEGIVNKFEHEVLGFYDQTDIQNGFITAANRHGVVEQFPLITLTCVVINNQTQTFANGFEITELLAGMKKIAKERINVKPTFEQE</sequence>
<dbReference type="SMART" id="SM00052">
    <property type="entry name" value="EAL"/>
    <property type="match status" value="1"/>
</dbReference>
<dbReference type="InterPro" id="IPR000644">
    <property type="entry name" value="CBS_dom"/>
</dbReference>
<dbReference type="SUPFAM" id="SSF141868">
    <property type="entry name" value="EAL domain-like"/>
    <property type="match status" value="1"/>
</dbReference>
<dbReference type="SUPFAM" id="SSF55073">
    <property type="entry name" value="Nucleotide cyclase"/>
    <property type="match status" value="1"/>
</dbReference>
<dbReference type="PANTHER" id="PTHR33121">
    <property type="entry name" value="CYCLIC DI-GMP PHOSPHODIESTERASE PDEF"/>
    <property type="match status" value="1"/>
</dbReference>
<dbReference type="InterPro" id="IPR001633">
    <property type="entry name" value="EAL_dom"/>
</dbReference>
<dbReference type="Gene3D" id="3.20.20.450">
    <property type="entry name" value="EAL domain"/>
    <property type="match status" value="1"/>
</dbReference>
<dbReference type="InterPro" id="IPR050706">
    <property type="entry name" value="Cyclic-di-GMP_PDE-like"/>
</dbReference>
<comment type="caution">
    <text evidence="3">The sequence shown here is derived from an EMBL/GenBank/DDBJ whole genome shotgun (WGS) entry which is preliminary data.</text>
</comment>
<dbReference type="SUPFAM" id="SSF54631">
    <property type="entry name" value="CBS-domain pair"/>
    <property type="match status" value="1"/>
</dbReference>
<dbReference type="InterPro" id="IPR046342">
    <property type="entry name" value="CBS_dom_sf"/>
</dbReference>
<dbReference type="Gene3D" id="3.30.70.270">
    <property type="match status" value="1"/>
</dbReference>
<dbReference type="CDD" id="cd01949">
    <property type="entry name" value="GGDEF"/>
    <property type="match status" value="1"/>
</dbReference>
<dbReference type="CDD" id="cd01948">
    <property type="entry name" value="EAL"/>
    <property type="match status" value="1"/>
</dbReference>
<proteinExistence type="predicted"/>
<organism evidence="3 4">
    <name type="scientific">Acetobacterium bakii</name>
    <dbReference type="NCBI Taxonomy" id="52689"/>
    <lineage>
        <taxon>Bacteria</taxon>
        <taxon>Bacillati</taxon>
        <taxon>Bacillota</taxon>
        <taxon>Clostridia</taxon>
        <taxon>Eubacteriales</taxon>
        <taxon>Eubacteriaceae</taxon>
        <taxon>Acetobacterium</taxon>
    </lineage>
</organism>
<dbReference type="RefSeq" id="WP_050740132.1">
    <property type="nucleotide sequence ID" value="NZ_LGYO01000022.1"/>
</dbReference>
<evidence type="ECO:0000313" key="4">
    <source>
        <dbReference type="Proteomes" id="UP000036873"/>
    </source>
</evidence>
<feature type="domain" description="GGDEF" evidence="2">
    <location>
        <begin position="435"/>
        <end position="564"/>
    </location>
</feature>
<dbReference type="InterPro" id="IPR043128">
    <property type="entry name" value="Rev_trsase/Diguanyl_cyclase"/>
</dbReference>
<gene>
    <name evidence="3" type="ORF">AKG39_09380</name>
</gene>
<dbReference type="Proteomes" id="UP000036873">
    <property type="component" value="Unassembled WGS sequence"/>
</dbReference>
<dbReference type="PANTHER" id="PTHR33121:SF76">
    <property type="entry name" value="SIGNALING PROTEIN"/>
    <property type="match status" value="1"/>
</dbReference>